<keyword evidence="2" id="KW-0813">Transport</keyword>
<keyword evidence="3" id="KW-1003">Cell membrane</keyword>
<organism evidence="11 12">
    <name type="scientific">Ventrimonas faecis</name>
    <dbReference type="NCBI Taxonomy" id="3133170"/>
    <lineage>
        <taxon>Bacteria</taxon>
        <taxon>Bacillati</taxon>
        <taxon>Bacillota</taxon>
        <taxon>Clostridia</taxon>
        <taxon>Lachnospirales</taxon>
        <taxon>Lachnospiraceae</taxon>
        <taxon>Ventrimonas</taxon>
    </lineage>
</organism>
<sequence length="191" mass="22008">MDRENKDWKKFLVNIDQYISAILFIVIMVLLFLQVVSRYVFHHSFTWTEELSILLFVWMTYTGVSSAVTYRKNLRIDALLNVVPFKVKKALLIISDVIFIVFNLYLIFPLLELIKSIGTSKTPILGIPKAITYWLIPFILIVSSIKLLADIKKLIHEDEKRLGASKPTIDLEAMEKEYQQKQAAKMGKGGN</sequence>
<feature type="transmembrane region" description="Helical" evidence="9">
    <location>
        <begin position="90"/>
        <end position="111"/>
    </location>
</feature>
<evidence type="ECO:0000256" key="5">
    <source>
        <dbReference type="ARBA" id="ARBA00022692"/>
    </source>
</evidence>
<feature type="transmembrane region" description="Helical" evidence="9">
    <location>
        <begin position="131"/>
        <end position="149"/>
    </location>
</feature>
<evidence type="ECO:0000313" key="11">
    <source>
        <dbReference type="EMBL" id="MEQ2562497.1"/>
    </source>
</evidence>
<evidence type="ECO:0000256" key="2">
    <source>
        <dbReference type="ARBA" id="ARBA00022448"/>
    </source>
</evidence>
<keyword evidence="12" id="KW-1185">Reference proteome</keyword>
<keyword evidence="5 9" id="KW-0812">Transmembrane</keyword>
<proteinExistence type="inferred from homology"/>
<name>A0ABV1HJM6_9FIRM</name>
<evidence type="ECO:0000256" key="1">
    <source>
        <dbReference type="ARBA" id="ARBA00004429"/>
    </source>
</evidence>
<evidence type="ECO:0000256" key="6">
    <source>
        <dbReference type="ARBA" id="ARBA00022989"/>
    </source>
</evidence>
<evidence type="ECO:0000256" key="7">
    <source>
        <dbReference type="ARBA" id="ARBA00023136"/>
    </source>
</evidence>
<comment type="caution">
    <text evidence="11">The sequence shown here is derived from an EMBL/GenBank/DDBJ whole genome shotgun (WGS) entry which is preliminary data.</text>
</comment>
<protein>
    <submittedName>
        <fullName evidence="11">TRAP transporter small permease</fullName>
    </submittedName>
</protein>
<evidence type="ECO:0000313" key="12">
    <source>
        <dbReference type="Proteomes" id="UP001437460"/>
    </source>
</evidence>
<feature type="transmembrane region" description="Helical" evidence="9">
    <location>
        <begin position="21"/>
        <end position="41"/>
    </location>
</feature>
<keyword evidence="4" id="KW-0997">Cell inner membrane</keyword>
<dbReference type="EMBL" id="JBBMFJ010000006">
    <property type="protein sequence ID" value="MEQ2562497.1"/>
    <property type="molecule type" value="Genomic_DNA"/>
</dbReference>
<dbReference type="RefSeq" id="WP_349228795.1">
    <property type="nucleotide sequence ID" value="NZ_JBBMFJ010000006.1"/>
</dbReference>
<comment type="similarity">
    <text evidence="8">Belongs to the TRAP transporter small permease family.</text>
</comment>
<evidence type="ECO:0000256" key="9">
    <source>
        <dbReference type="SAM" id="Phobius"/>
    </source>
</evidence>
<feature type="domain" description="Tripartite ATP-independent periplasmic transporters DctQ component" evidence="10">
    <location>
        <begin position="27"/>
        <end position="154"/>
    </location>
</feature>
<evidence type="ECO:0000259" key="10">
    <source>
        <dbReference type="Pfam" id="PF04290"/>
    </source>
</evidence>
<comment type="subcellular location">
    <subcellularLocation>
        <location evidence="1">Cell inner membrane</location>
        <topology evidence="1">Multi-pass membrane protein</topology>
    </subcellularLocation>
</comment>
<evidence type="ECO:0000256" key="4">
    <source>
        <dbReference type="ARBA" id="ARBA00022519"/>
    </source>
</evidence>
<keyword evidence="7 9" id="KW-0472">Membrane</keyword>
<dbReference type="InterPro" id="IPR007387">
    <property type="entry name" value="TRAP_DctQ"/>
</dbReference>
<evidence type="ECO:0000256" key="8">
    <source>
        <dbReference type="ARBA" id="ARBA00038436"/>
    </source>
</evidence>
<dbReference type="InterPro" id="IPR055348">
    <property type="entry name" value="DctQ"/>
</dbReference>
<evidence type="ECO:0000256" key="3">
    <source>
        <dbReference type="ARBA" id="ARBA00022475"/>
    </source>
</evidence>
<dbReference type="PANTHER" id="PTHR35011:SF2">
    <property type="entry name" value="2,3-DIKETO-L-GULONATE TRAP TRANSPORTER SMALL PERMEASE PROTEIN YIAM"/>
    <property type="match status" value="1"/>
</dbReference>
<reference evidence="11 12" key="1">
    <citation type="submission" date="2024-03" db="EMBL/GenBank/DDBJ databases">
        <title>Human intestinal bacterial collection.</title>
        <authorList>
            <person name="Pauvert C."/>
            <person name="Hitch T.C.A."/>
            <person name="Clavel T."/>
        </authorList>
    </citation>
    <scope>NUCLEOTIDE SEQUENCE [LARGE SCALE GENOMIC DNA]</scope>
    <source>
        <strain evidence="11 12">CLA-AP-H27</strain>
    </source>
</reference>
<keyword evidence="6 9" id="KW-1133">Transmembrane helix</keyword>
<dbReference type="Pfam" id="PF04290">
    <property type="entry name" value="DctQ"/>
    <property type="match status" value="1"/>
</dbReference>
<dbReference type="PANTHER" id="PTHR35011">
    <property type="entry name" value="2,3-DIKETO-L-GULONATE TRAP TRANSPORTER SMALL PERMEASE PROTEIN YIAM"/>
    <property type="match status" value="1"/>
</dbReference>
<dbReference type="Proteomes" id="UP001437460">
    <property type="component" value="Unassembled WGS sequence"/>
</dbReference>
<accession>A0ABV1HJM6</accession>
<gene>
    <name evidence="11" type="ORF">WMO41_04870</name>
</gene>
<feature type="transmembrane region" description="Helical" evidence="9">
    <location>
        <begin position="53"/>
        <end position="70"/>
    </location>
</feature>